<dbReference type="GO" id="GO:0016301">
    <property type="term" value="F:kinase activity"/>
    <property type="evidence" value="ECO:0007669"/>
    <property type="project" value="UniProtKB-KW"/>
</dbReference>
<keyword evidence="8" id="KW-0812">Transmembrane</keyword>
<feature type="domain" description="Histidine kinase" evidence="9">
    <location>
        <begin position="142"/>
        <end position="355"/>
    </location>
</feature>
<evidence type="ECO:0000256" key="6">
    <source>
        <dbReference type="ARBA" id="ARBA00022777"/>
    </source>
</evidence>
<dbReference type="PANTHER" id="PTHR43711">
    <property type="entry name" value="TWO-COMPONENT HISTIDINE KINASE"/>
    <property type="match status" value="1"/>
</dbReference>
<proteinExistence type="predicted"/>
<dbReference type="InterPro" id="IPR004358">
    <property type="entry name" value="Sig_transdc_His_kin-like_C"/>
</dbReference>
<dbReference type="PROSITE" id="PS51257">
    <property type="entry name" value="PROKAR_LIPOPROTEIN"/>
    <property type="match status" value="1"/>
</dbReference>
<reference evidence="11 12" key="1">
    <citation type="submission" date="2023-07" db="EMBL/GenBank/DDBJ databases">
        <title>Genomic Encyclopedia of Type Strains, Phase IV (KMG-IV): sequencing the most valuable type-strain genomes for metagenomic binning, comparative biology and taxonomic classification.</title>
        <authorList>
            <person name="Goeker M."/>
        </authorList>
    </citation>
    <scope>NUCLEOTIDE SEQUENCE [LARGE SCALE GENOMIC DNA]</scope>
    <source>
        <strain evidence="11 12">DSM 16784</strain>
    </source>
</reference>
<dbReference type="InterPro" id="IPR005467">
    <property type="entry name" value="His_kinase_dom"/>
</dbReference>
<dbReference type="InterPro" id="IPR050736">
    <property type="entry name" value="Sensor_HK_Regulatory"/>
</dbReference>
<dbReference type="PROSITE" id="PS50109">
    <property type="entry name" value="HIS_KIN"/>
    <property type="match status" value="1"/>
</dbReference>
<organism evidence="11 12">
    <name type="scientific">Breznakia pachnodae</name>
    <dbReference type="NCBI Taxonomy" id="265178"/>
    <lineage>
        <taxon>Bacteria</taxon>
        <taxon>Bacillati</taxon>
        <taxon>Bacillota</taxon>
        <taxon>Erysipelotrichia</taxon>
        <taxon>Erysipelotrichales</taxon>
        <taxon>Erysipelotrichaceae</taxon>
        <taxon>Breznakia</taxon>
    </lineage>
</organism>
<evidence type="ECO:0000256" key="8">
    <source>
        <dbReference type="SAM" id="Phobius"/>
    </source>
</evidence>
<dbReference type="InterPro" id="IPR003594">
    <property type="entry name" value="HATPase_dom"/>
</dbReference>
<dbReference type="Pfam" id="PF00512">
    <property type="entry name" value="HisKA"/>
    <property type="match status" value="1"/>
</dbReference>
<dbReference type="CDD" id="cd00082">
    <property type="entry name" value="HisKA"/>
    <property type="match status" value="1"/>
</dbReference>
<sequence>MTKEKKKDKKKSSSTLLSVRMYIVIFFVIAVASSCLIMIYSSFKESGIDSNFIIAPSLIGYLMLMTFLAGFIVVLLRKFSYEKPMRRLSEAMEQVTEGDYGVRIRPLKNNNDSFINDTYEDFNKMVEELNTTETLKSDFIANVSHEIKTPLSVIQSYALALQDDKLSESEKIEYTETIISASKKLSNLVGNILKLNKLENQEITAEYTTFDLSEQLRFSILAYEDLWEKKNITIQDSLDEVMITSDEGMLELVWNNLISNAIKFSDDGGTIKVSLQEIDDAIVMKIRDNGCGISSDTRKHIFDKFYQGDTSHSQQGNGLGLSLVKKVVDILGGSIEVNSILGKGTQFIVTLYPNKQKYQN</sequence>
<keyword evidence="5" id="KW-0808">Transferase</keyword>
<dbReference type="SMART" id="SM00304">
    <property type="entry name" value="HAMP"/>
    <property type="match status" value="1"/>
</dbReference>
<protein>
    <recommendedName>
        <fullName evidence="3">histidine kinase</fullName>
        <ecNumber evidence="3">2.7.13.3</ecNumber>
    </recommendedName>
</protein>
<comment type="subcellular location">
    <subcellularLocation>
        <location evidence="2">Membrane</location>
    </subcellularLocation>
</comment>
<feature type="domain" description="HAMP" evidence="10">
    <location>
        <begin position="83"/>
        <end position="134"/>
    </location>
</feature>
<keyword evidence="12" id="KW-1185">Reference proteome</keyword>
<comment type="caution">
    <text evidence="11">The sequence shown here is derived from an EMBL/GenBank/DDBJ whole genome shotgun (WGS) entry which is preliminary data.</text>
</comment>
<dbReference type="InterPro" id="IPR036097">
    <property type="entry name" value="HisK_dim/P_sf"/>
</dbReference>
<dbReference type="SMART" id="SM00388">
    <property type="entry name" value="HisKA"/>
    <property type="match status" value="1"/>
</dbReference>
<dbReference type="SUPFAM" id="SSF47384">
    <property type="entry name" value="Homodimeric domain of signal transducing histidine kinase"/>
    <property type="match status" value="1"/>
</dbReference>
<dbReference type="InterPro" id="IPR003661">
    <property type="entry name" value="HisK_dim/P_dom"/>
</dbReference>
<dbReference type="Pfam" id="PF02518">
    <property type="entry name" value="HATPase_c"/>
    <property type="match status" value="1"/>
</dbReference>
<dbReference type="EMBL" id="JAUSUR010000001">
    <property type="protein sequence ID" value="MDQ0359419.1"/>
    <property type="molecule type" value="Genomic_DNA"/>
</dbReference>
<evidence type="ECO:0000256" key="4">
    <source>
        <dbReference type="ARBA" id="ARBA00022553"/>
    </source>
</evidence>
<keyword evidence="8" id="KW-0472">Membrane</keyword>
<dbReference type="EC" id="2.7.13.3" evidence="3"/>
<dbReference type="Gene3D" id="6.10.340.10">
    <property type="match status" value="1"/>
</dbReference>
<evidence type="ECO:0000313" key="11">
    <source>
        <dbReference type="EMBL" id="MDQ0359419.1"/>
    </source>
</evidence>
<dbReference type="Proteomes" id="UP001230220">
    <property type="component" value="Unassembled WGS sequence"/>
</dbReference>
<comment type="catalytic activity">
    <reaction evidence="1">
        <text>ATP + protein L-histidine = ADP + protein N-phospho-L-histidine.</text>
        <dbReference type="EC" id="2.7.13.3"/>
    </reaction>
</comment>
<evidence type="ECO:0000256" key="3">
    <source>
        <dbReference type="ARBA" id="ARBA00012438"/>
    </source>
</evidence>
<dbReference type="PRINTS" id="PR00344">
    <property type="entry name" value="BCTRLSENSOR"/>
</dbReference>
<evidence type="ECO:0000259" key="9">
    <source>
        <dbReference type="PROSITE" id="PS50109"/>
    </source>
</evidence>
<gene>
    <name evidence="11" type="ORF">J2S15_000150</name>
</gene>
<dbReference type="Gene3D" id="1.10.287.130">
    <property type="match status" value="1"/>
</dbReference>
<keyword evidence="6 11" id="KW-0418">Kinase</keyword>
<dbReference type="InterPro" id="IPR036890">
    <property type="entry name" value="HATPase_C_sf"/>
</dbReference>
<evidence type="ECO:0000256" key="5">
    <source>
        <dbReference type="ARBA" id="ARBA00022679"/>
    </source>
</evidence>
<dbReference type="PANTHER" id="PTHR43711:SF26">
    <property type="entry name" value="SENSOR HISTIDINE KINASE RCSC"/>
    <property type="match status" value="1"/>
</dbReference>
<evidence type="ECO:0000256" key="7">
    <source>
        <dbReference type="ARBA" id="ARBA00023012"/>
    </source>
</evidence>
<evidence type="ECO:0000313" key="12">
    <source>
        <dbReference type="Proteomes" id="UP001230220"/>
    </source>
</evidence>
<keyword evidence="8" id="KW-1133">Transmembrane helix</keyword>
<feature type="transmembrane region" description="Helical" evidence="8">
    <location>
        <begin position="52"/>
        <end position="76"/>
    </location>
</feature>
<name>A0ABU0DY40_9FIRM</name>
<dbReference type="PROSITE" id="PS50885">
    <property type="entry name" value="HAMP"/>
    <property type="match status" value="1"/>
</dbReference>
<keyword evidence="7" id="KW-0902">Two-component regulatory system</keyword>
<dbReference type="RefSeq" id="WP_307404513.1">
    <property type="nucleotide sequence ID" value="NZ_JAUSUR010000001.1"/>
</dbReference>
<dbReference type="Gene3D" id="3.30.565.10">
    <property type="entry name" value="Histidine kinase-like ATPase, C-terminal domain"/>
    <property type="match status" value="1"/>
</dbReference>
<accession>A0ABU0DY40</accession>
<dbReference type="SMART" id="SM00387">
    <property type="entry name" value="HATPase_c"/>
    <property type="match status" value="1"/>
</dbReference>
<dbReference type="SUPFAM" id="SSF55874">
    <property type="entry name" value="ATPase domain of HSP90 chaperone/DNA topoisomerase II/histidine kinase"/>
    <property type="match status" value="1"/>
</dbReference>
<evidence type="ECO:0000256" key="1">
    <source>
        <dbReference type="ARBA" id="ARBA00000085"/>
    </source>
</evidence>
<dbReference type="InterPro" id="IPR003660">
    <property type="entry name" value="HAMP_dom"/>
</dbReference>
<dbReference type="CDD" id="cd00075">
    <property type="entry name" value="HATPase"/>
    <property type="match status" value="1"/>
</dbReference>
<evidence type="ECO:0000259" key="10">
    <source>
        <dbReference type="PROSITE" id="PS50885"/>
    </source>
</evidence>
<keyword evidence="4" id="KW-0597">Phosphoprotein</keyword>
<feature type="transmembrane region" description="Helical" evidence="8">
    <location>
        <begin position="21"/>
        <end position="40"/>
    </location>
</feature>
<dbReference type="CDD" id="cd06225">
    <property type="entry name" value="HAMP"/>
    <property type="match status" value="1"/>
</dbReference>
<evidence type="ECO:0000256" key="2">
    <source>
        <dbReference type="ARBA" id="ARBA00004370"/>
    </source>
</evidence>